<evidence type="ECO:0000313" key="4">
    <source>
        <dbReference type="Proteomes" id="UP000554342"/>
    </source>
</evidence>
<comment type="subunit">
    <text evidence="1">Interacts with GyrB.</text>
</comment>
<feature type="binding site" evidence="1">
    <location>
        <position position="10"/>
    </location>
    <ligand>
        <name>Zn(2+)</name>
        <dbReference type="ChEBI" id="CHEBI:29105"/>
    </ligand>
</feature>
<dbReference type="Proteomes" id="UP000554342">
    <property type="component" value="Unassembled WGS sequence"/>
</dbReference>
<reference evidence="3 4" key="1">
    <citation type="submission" date="2020-08" db="EMBL/GenBank/DDBJ databases">
        <title>Genomic Encyclopedia of Type Strains, Phase IV (KMG-IV): sequencing the most valuable type-strain genomes for metagenomic binning, comparative biology and taxonomic classification.</title>
        <authorList>
            <person name="Goeker M."/>
        </authorList>
    </citation>
    <scope>NUCLEOTIDE SEQUENCE [LARGE SCALE GENOMIC DNA]</scope>
    <source>
        <strain evidence="3 4">DSM 27203</strain>
    </source>
</reference>
<feature type="region of interest" description="Disordered" evidence="2">
    <location>
        <begin position="46"/>
        <end position="68"/>
    </location>
</feature>
<evidence type="ECO:0000256" key="2">
    <source>
        <dbReference type="SAM" id="MobiDB-lite"/>
    </source>
</evidence>
<feature type="binding site" evidence="1">
    <location>
        <position position="25"/>
    </location>
    <ligand>
        <name>Zn(2+)</name>
        <dbReference type="ChEBI" id="CHEBI:29105"/>
    </ligand>
</feature>
<keyword evidence="4" id="KW-1185">Reference proteome</keyword>
<keyword evidence="1" id="KW-0862">Zinc</keyword>
<keyword evidence="1" id="KW-0479">Metal-binding</keyword>
<dbReference type="InterPro" id="IPR013088">
    <property type="entry name" value="Znf_NHR/GATA"/>
</dbReference>
<protein>
    <recommendedName>
        <fullName evidence="1">DNA gyrase inhibitor YacG</fullName>
    </recommendedName>
</protein>
<dbReference type="RefSeq" id="WP_184001901.1">
    <property type="nucleotide sequence ID" value="NZ_BAABIF010000004.1"/>
</dbReference>
<accession>A0A840YXG1</accession>
<dbReference type="GO" id="GO:0006355">
    <property type="term" value="P:regulation of DNA-templated transcription"/>
    <property type="evidence" value="ECO:0007669"/>
    <property type="project" value="InterPro"/>
</dbReference>
<dbReference type="Gene3D" id="3.30.50.10">
    <property type="entry name" value="Erythroid Transcription Factor GATA-1, subunit A"/>
    <property type="match status" value="1"/>
</dbReference>
<dbReference type="SUPFAM" id="SSF57716">
    <property type="entry name" value="Glucocorticoid receptor-like (DNA-binding domain)"/>
    <property type="match status" value="1"/>
</dbReference>
<comment type="similarity">
    <text evidence="1">Belongs to the DNA gyrase inhibitor YacG family.</text>
</comment>
<dbReference type="InterPro" id="IPR005584">
    <property type="entry name" value="DNA_gyrase_inhibitor_YacG"/>
</dbReference>
<dbReference type="Pfam" id="PF03884">
    <property type="entry name" value="YacG"/>
    <property type="match status" value="1"/>
</dbReference>
<organism evidence="3 4">
    <name type="scientific">Stakelama sediminis</name>
    <dbReference type="NCBI Taxonomy" id="463200"/>
    <lineage>
        <taxon>Bacteria</taxon>
        <taxon>Pseudomonadati</taxon>
        <taxon>Pseudomonadota</taxon>
        <taxon>Alphaproteobacteria</taxon>
        <taxon>Sphingomonadales</taxon>
        <taxon>Sphingomonadaceae</taxon>
        <taxon>Stakelama</taxon>
    </lineage>
</organism>
<gene>
    <name evidence="1" type="primary">yacG</name>
    <name evidence="3" type="ORF">FHR23_001139</name>
</gene>
<dbReference type="GO" id="GO:0008270">
    <property type="term" value="F:zinc ion binding"/>
    <property type="evidence" value="ECO:0007669"/>
    <property type="project" value="UniProtKB-UniRule"/>
</dbReference>
<comment type="caution">
    <text evidence="3">The sequence shown here is derived from an EMBL/GenBank/DDBJ whole genome shotgun (WGS) entry which is preliminary data.</text>
</comment>
<comment type="cofactor">
    <cofactor evidence="1">
        <name>Zn(2+)</name>
        <dbReference type="ChEBI" id="CHEBI:29105"/>
    </cofactor>
    <text evidence="1">Binds 1 zinc ion.</text>
</comment>
<feature type="binding site" evidence="1">
    <location>
        <position position="29"/>
    </location>
    <ligand>
        <name>Zn(2+)</name>
        <dbReference type="ChEBI" id="CHEBI:29105"/>
    </ligand>
</feature>
<evidence type="ECO:0000256" key="1">
    <source>
        <dbReference type="HAMAP-Rule" id="MF_00649"/>
    </source>
</evidence>
<evidence type="ECO:0000313" key="3">
    <source>
        <dbReference type="EMBL" id="MBB5718232.1"/>
    </source>
</evidence>
<sequence>MSRPVSREKCPLCGDPAVADHAPFCSRACRDRDLLNWLGEGYRLPGTTADAQSHLNRESGLDSDDLPD</sequence>
<feature type="binding site" evidence="1">
    <location>
        <position position="13"/>
    </location>
    <ligand>
        <name>Zn(2+)</name>
        <dbReference type="ChEBI" id="CHEBI:29105"/>
    </ligand>
</feature>
<dbReference type="GO" id="GO:0008657">
    <property type="term" value="F:DNA topoisomerase type II (double strand cut, ATP-hydrolyzing) inhibitor activity"/>
    <property type="evidence" value="ECO:0007669"/>
    <property type="project" value="UniProtKB-UniRule"/>
</dbReference>
<dbReference type="EMBL" id="JACIJI010000001">
    <property type="protein sequence ID" value="MBB5718232.1"/>
    <property type="molecule type" value="Genomic_DNA"/>
</dbReference>
<proteinExistence type="inferred from homology"/>
<name>A0A840YXG1_9SPHN</name>
<dbReference type="HAMAP" id="MF_00649">
    <property type="entry name" value="DNA_gyrase_inhibitor_YacG"/>
    <property type="match status" value="1"/>
</dbReference>
<dbReference type="AlphaFoldDB" id="A0A840YXG1"/>
<comment type="function">
    <text evidence="1">Inhibits all the catalytic activities of DNA gyrase by preventing its interaction with DNA. Acts by binding directly to the C-terminal domain of GyrB, which probably disrupts DNA binding by the gyrase.</text>
</comment>